<evidence type="ECO:0000313" key="2">
    <source>
        <dbReference type="EMBL" id="ALE93675.1"/>
    </source>
</evidence>
<dbReference type="KEGG" id="aaq:AOC05_17325"/>
<dbReference type="PATRIC" id="fig|656366.3.peg.3729"/>
<evidence type="ECO:0000259" key="1">
    <source>
        <dbReference type="Pfam" id="PF13700"/>
    </source>
</evidence>
<dbReference type="AlphaFoldDB" id="A0A0M3UGT5"/>
<organism evidence="2 3">
    <name type="scientific">Arthrobacter alpinus</name>
    <dbReference type="NCBI Taxonomy" id="656366"/>
    <lineage>
        <taxon>Bacteria</taxon>
        <taxon>Bacillati</taxon>
        <taxon>Actinomycetota</taxon>
        <taxon>Actinomycetes</taxon>
        <taxon>Micrococcales</taxon>
        <taxon>Micrococcaceae</taxon>
        <taxon>Arthrobacter</taxon>
    </lineage>
</organism>
<dbReference type="OrthoDB" id="3538665at2"/>
<proteinExistence type="predicted"/>
<gene>
    <name evidence="2" type="ORF">AOC05_17325</name>
</gene>
<evidence type="ECO:0000313" key="3">
    <source>
        <dbReference type="Proteomes" id="UP000062833"/>
    </source>
</evidence>
<protein>
    <recommendedName>
        <fullName evidence="1">DUF4158 domain-containing protein</fullName>
    </recommendedName>
</protein>
<dbReference type="Proteomes" id="UP000062833">
    <property type="component" value="Chromosome"/>
</dbReference>
<reference evidence="3" key="1">
    <citation type="submission" date="2015-09" db="EMBL/GenBank/DDBJ databases">
        <title>Complete genome of Arthrobacter alpinus strain R3.8.</title>
        <authorList>
            <person name="See-Too W.S."/>
            <person name="Chan K.G."/>
        </authorList>
    </citation>
    <scope>NUCLEOTIDE SEQUENCE [LARGE SCALE GENOMIC DNA]</scope>
    <source>
        <strain evidence="3">R3.8</strain>
    </source>
</reference>
<dbReference type="InterPro" id="IPR025296">
    <property type="entry name" value="DUF4158"/>
</dbReference>
<sequence>MPTDQYLTEEQAVVFGRFVGEPSQAELEQFFYLDAADLGRIAERRGDHNRLGFALHVGTVRFLGAFLSDPLDVPWSVVEYLATQLRIADPSVIKRYPERVATPNAHAREIRRFYGYGDFTGTAVEDLSEFVYGLGDQRYSGWR</sequence>
<feature type="domain" description="DUF4158" evidence="1">
    <location>
        <begin position="7"/>
        <end position="133"/>
    </location>
</feature>
<dbReference type="EMBL" id="CP012677">
    <property type="protein sequence ID" value="ALE93675.1"/>
    <property type="molecule type" value="Genomic_DNA"/>
</dbReference>
<name>A0A0M3UGT5_9MICC</name>
<accession>A0A0M3UGT5</accession>
<dbReference type="Pfam" id="PF13700">
    <property type="entry name" value="DUF4158"/>
    <property type="match status" value="1"/>
</dbReference>
<keyword evidence="3" id="KW-1185">Reference proteome</keyword>